<keyword evidence="3" id="KW-1185">Reference proteome</keyword>
<dbReference type="Proteomes" id="UP001633002">
    <property type="component" value="Unassembled WGS sequence"/>
</dbReference>
<feature type="compositionally biased region" description="Polar residues" evidence="1">
    <location>
        <begin position="143"/>
        <end position="183"/>
    </location>
</feature>
<comment type="caution">
    <text evidence="2">The sequence shown here is derived from an EMBL/GenBank/DDBJ whole genome shotgun (WGS) entry which is preliminary data.</text>
</comment>
<gene>
    <name evidence="2" type="ORF">R1sor_007164</name>
</gene>
<accession>A0ABD3HPM3</accession>
<protein>
    <submittedName>
        <fullName evidence="2">Uncharacterized protein</fullName>
    </submittedName>
</protein>
<organism evidence="2 3">
    <name type="scientific">Riccia sorocarpa</name>
    <dbReference type="NCBI Taxonomy" id="122646"/>
    <lineage>
        <taxon>Eukaryota</taxon>
        <taxon>Viridiplantae</taxon>
        <taxon>Streptophyta</taxon>
        <taxon>Embryophyta</taxon>
        <taxon>Marchantiophyta</taxon>
        <taxon>Marchantiopsida</taxon>
        <taxon>Marchantiidae</taxon>
        <taxon>Marchantiales</taxon>
        <taxon>Ricciaceae</taxon>
        <taxon>Riccia</taxon>
    </lineage>
</organism>
<proteinExistence type="predicted"/>
<name>A0ABD3HPM3_9MARC</name>
<evidence type="ECO:0000313" key="2">
    <source>
        <dbReference type="EMBL" id="KAL3693513.1"/>
    </source>
</evidence>
<dbReference type="EMBL" id="JBJQOH010000003">
    <property type="protein sequence ID" value="KAL3693513.1"/>
    <property type="molecule type" value="Genomic_DNA"/>
</dbReference>
<evidence type="ECO:0000256" key="1">
    <source>
        <dbReference type="SAM" id="MobiDB-lite"/>
    </source>
</evidence>
<reference evidence="2 3" key="1">
    <citation type="submission" date="2024-09" db="EMBL/GenBank/DDBJ databases">
        <title>Chromosome-scale assembly of Riccia sorocarpa.</title>
        <authorList>
            <person name="Paukszto L."/>
        </authorList>
    </citation>
    <scope>NUCLEOTIDE SEQUENCE [LARGE SCALE GENOMIC DNA]</scope>
    <source>
        <strain evidence="2">LP-2024</strain>
        <tissue evidence="2">Aerial parts of the thallus</tissue>
    </source>
</reference>
<feature type="compositionally biased region" description="Basic and acidic residues" evidence="1">
    <location>
        <begin position="188"/>
        <end position="202"/>
    </location>
</feature>
<feature type="compositionally biased region" description="Low complexity" evidence="1">
    <location>
        <begin position="115"/>
        <end position="124"/>
    </location>
</feature>
<dbReference type="AlphaFoldDB" id="A0ABD3HPM3"/>
<evidence type="ECO:0000313" key="3">
    <source>
        <dbReference type="Proteomes" id="UP001633002"/>
    </source>
</evidence>
<sequence>MAVGCSLDSLMGTVYFVPQDGYITQRKQRVRVGSRKCDQDVLANWNDPGYKVNLSLQILQLRFSFSINSKGMEVVLALVTQFSDFVFLQNGLGFVGLDSIELKIPTKTQNISIISRSSAASPPRFELPSTSREAGTRPRPSKTRQAGPSTSDKTPSNYLWSRSHNENNLLITRYSTPITTRRTVTPGPREDQDRSGTPDNRT</sequence>
<feature type="region of interest" description="Disordered" evidence="1">
    <location>
        <begin position="115"/>
        <end position="202"/>
    </location>
</feature>